<name>A0A9N9FIG1_9GLOM</name>
<protein>
    <submittedName>
        <fullName evidence="6">6282_t:CDS:1</fullName>
    </submittedName>
</protein>
<feature type="disulfide bond" evidence="3">
    <location>
        <begin position="125"/>
        <end position="140"/>
    </location>
</feature>
<reference evidence="6" key="1">
    <citation type="submission" date="2021-06" db="EMBL/GenBank/DDBJ databases">
        <authorList>
            <person name="Kallberg Y."/>
            <person name="Tangrot J."/>
            <person name="Rosling A."/>
        </authorList>
    </citation>
    <scope>NUCLEOTIDE SEQUENCE</scope>
    <source>
        <strain evidence="6">BR232B</strain>
    </source>
</reference>
<dbReference type="InterPro" id="IPR018466">
    <property type="entry name" value="Kre9/Knh1-like_N"/>
</dbReference>
<dbReference type="InterPro" id="IPR036861">
    <property type="entry name" value="Endochitinase-like_sf"/>
</dbReference>
<evidence type="ECO:0000313" key="7">
    <source>
        <dbReference type="Proteomes" id="UP000789739"/>
    </source>
</evidence>
<feature type="signal peptide" evidence="4">
    <location>
        <begin position="1"/>
        <end position="20"/>
    </location>
</feature>
<keyword evidence="1 3" id="KW-0147">Chitin-binding</keyword>
<comment type="caution">
    <text evidence="3">Lacks conserved residue(s) required for the propagation of feature annotation.</text>
</comment>
<keyword evidence="2 4" id="KW-0732">Signal</keyword>
<accession>A0A9N9FIG1</accession>
<dbReference type="Pfam" id="PF10342">
    <property type="entry name" value="Kre9_KNH"/>
    <property type="match status" value="1"/>
</dbReference>
<keyword evidence="7" id="KW-1185">Reference proteome</keyword>
<dbReference type="GO" id="GO:0008061">
    <property type="term" value="F:chitin binding"/>
    <property type="evidence" value="ECO:0007669"/>
    <property type="project" value="UniProtKB-UniRule"/>
</dbReference>
<evidence type="ECO:0000256" key="2">
    <source>
        <dbReference type="ARBA" id="ARBA00022729"/>
    </source>
</evidence>
<sequence>MRSTILSLLLFLSSASFSAANYVVSNPGTGVIWNGGDNVVVEWTGTDEKFVDVRLVHGPAANLQLYDVICKDVDSSLGKCNYQVDNNIPSGRDFAITVGKSANLYGYSSFFSIKAKGPLPEAKGCPNFGGQNCPQSLPCCSAAGYCGSSDEHCGSPCCSKYNFCGASTAHCGTGCQAGKSFNGKCLAAQAPPKPKKCGSQYCKSSAPCCSKANKCGSNNTACGAGCQPQKSFAGKCTK</sequence>
<evidence type="ECO:0000259" key="5">
    <source>
        <dbReference type="PROSITE" id="PS50941"/>
    </source>
</evidence>
<organism evidence="6 7">
    <name type="scientific">Paraglomus brasilianum</name>
    <dbReference type="NCBI Taxonomy" id="144538"/>
    <lineage>
        <taxon>Eukaryota</taxon>
        <taxon>Fungi</taxon>
        <taxon>Fungi incertae sedis</taxon>
        <taxon>Mucoromycota</taxon>
        <taxon>Glomeromycotina</taxon>
        <taxon>Glomeromycetes</taxon>
        <taxon>Paraglomerales</taxon>
        <taxon>Paraglomeraceae</taxon>
        <taxon>Paraglomus</taxon>
    </lineage>
</organism>
<gene>
    <name evidence="6" type="ORF">PBRASI_LOCUS4370</name>
</gene>
<evidence type="ECO:0000313" key="6">
    <source>
        <dbReference type="EMBL" id="CAG8536450.1"/>
    </source>
</evidence>
<evidence type="ECO:0000256" key="3">
    <source>
        <dbReference type="PROSITE-ProRule" id="PRU00261"/>
    </source>
</evidence>
<dbReference type="SMART" id="SM00270">
    <property type="entry name" value="ChtBD1"/>
    <property type="match status" value="1"/>
</dbReference>
<comment type="caution">
    <text evidence="6">The sequence shown here is derived from an EMBL/GenBank/DDBJ whole genome shotgun (WGS) entry which is preliminary data.</text>
</comment>
<feature type="domain" description="Chitin-binding type-1" evidence="5">
    <location>
        <begin position="194"/>
        <end position="238"/>
    </location>
</feature>
<feature type="disulfide bond" evidence="3">
    <location>
        <begin position="208"/>
        <end position="222"/>
    </location>
</feature>
<dbReference type="PROSITE" id="PS50941">
    <property type="entry name" value="CHIT_BIND_I_2"/>
    <property type="match status" value="2"/>
</dbReference>
<feature type="chain" id="PRO_5040475854" evidence="4">
    <location>
        <begin position="21"/>
        <end position="238"/>
    </location>
</feature>
<evidence type="ECO:0000256" key="1">
    <source>
        <dbReference type="ARBA" id="ARBA00022669"/>
    </source>
</evidence>
<evidence type="ECO:0000256" key="4">
    <source>
        <dbReference type="SAM" id="SignalP"/>
    </source>
</evidence>
<dbReference type="EMBL" id="CAJVPI010000448">
    <property type="protein sequence ID" value="CAG8536450.1"/>
    <property type="molecule type" value="Genomic_DNA"/>
</dbReference>
<keyword evidence="3" id="KW-1015">Disulfide bond</keyword>
<proteinExistence type="predicted"/>
<dbReference type="CDD" id="cd00035">
    <property type="entry name" value="ChtBD1"/>
    <property type="match status" value="1"/>
</dbReference>
<dbReference type="Gene3D" id="3.30.60.10">
    <property type="entry name" value="Endochitinase-like"/>
    <property type="match status" value="2"/>
</dbReference>
<feature type="disulfide bond" evidence="3">
    <location>
        <begin position="139"/>
        <end position="153"/>
    </location>
</feature>
<dbReference type="Proteomes" id="UP000789739">
    <property type="component" value="Unassembled WGS sequence"/>
</dbReference>
<dbReference type="OrthoDB" id="2391619at2759"/>
<dbReference type="SUPFAM" id="SSF57016">
    <property type="entry name" value="Plant lectins/antimicrobial peptides"/>
    <property type="match status" value="2"/>
</dbReference>
<dbReference type="AlphaFoldDB" id="A0A9N9FIG1"/>
<feature type="domain" description="Chitin-binding type-1" evidence="5">
    <location>
        <begin position="122"/>
        <end position="187"/>
    </location>
</feature>
<dbReference type="InterPro" id="IPR001002">
    <property type="entry name" value="Chitin-bd_1"/>
</dbReference>